<organism evidence="9">
    <name type="scientific">Lichtheimia ramosa</name>
    <dbReference type="NCBI Taxonomy" id="688394"/>
    <lineage>
        <taxon>Eukaryota</taxon>
        <taxon>Fungi</taxon>
        <taxon>Fungi incertae sedis</taxon>
        <taxon>Mucoromycota</taxon>
        <taxon>Mucoromycotina</taxon>
        <taxon>Mucoromycetes</taxon>
        <taxon>Mucorales</taxon>
        <taxon>Lichtheimiaceae</taxon>
        <taxon>Lichtheimia</taxon>
    </lineage>
</organism>
<dbReference type="InterPro" id="IPR044202">
    <property type="entry name" value="LETM1/MDM38-like"/>
</dbReference>
<name>A0A077WWJ1_9FUNG</name>
<dbReference type="PANTHER" id="PTHR14009">
    <property type="entry name" value="LEUCINE ZIPPER-EF-HAND CONTAINING TRANSMEMBRANE PROTEIN"/>
    <property type="match status" value="1"/>
</dbReference>
<evidence type="ECO:0000313" key="9">
    <source>
        <dbReference type="EMBL" id="CDS11393.1"/>
    </source>
</evidence>
<dbReference type="GO" id="GO:0030003">
    <property type="term" value="P:intracellular monoatomic cation homeostasis"/>
    <property type="evidence" value="ECO:0007669"/>
    <property type="project" value="TreeGrafter"/>
</dbReference>
<keyword evidence="3" id="KW-0999">Mitochondrion inner membrane</keyword>
<dbReference type="PROSITE" id="PS51758">
    <property type="entry name" value="LETM1_RBD"/>
    <property type="match status" value="1"/>
</dbReference>
<evidence type="ECO:0000256" key="4">
    <source>
        <dbReference type="ARBA" id="ARBA00022989"/>
    </source>
</evidence>
<evidence type="ECO:0000259" key="8">
    <source>
        <dbReference type="PROSITE" id="PS51758"/>
    </source>
</evidence>
<evidence type="ECO:0000256" key="6">
    <source>
        <dbReference type="ARBA" id="ARBA00023136"/>
    </source>
</evidence>
<reference evidence="9" key="1">
    <citation type="journal article" date="2014" name="Genome Announc.">
        <title>De novo whole-genome sequence and genome annotation of Lichtheimia ramosa.</title>
        <authorList>
            <person name="Linde J."/>
            <person name="Schwartze V."/>
            <person name="Binder U."/>
            <person name="Lass-Florl C."/>
            <person name="Voigt K."/>
            <person name="Horn F."/>
        </authorList>
    </citation>
    <scope>NUCLEOTIDE SEQUENCE</scope>
    <source>
        <strain evidence="9">JMRC FSU:6197</strain>
    </source>
</reference>
<proteinExistence type="predicted"/>
<evidence type="ECO:0000256" key="5">
    <source>
        <dbReference type="ARBA" id="ARBA00023128"/>
    </source>
</evidence>
<dbReference type="GO" id="GO:0005743">
    <property type="term" value="C:mitochondrial inner membrane"/>
    <property type="evidence" value="ECO:0007669"/>
    <property type="project" value="UniProtKB-SubCell"/>
</dbReference>
<comment type="subcellular location">
    <subcellularLocation>
        <location evidence="1">Mitochondrion inner membrane</location>
        <topology evidence="1">Single-pass membrane protein</topology>
    </subcellularLocation>
</comment>
<keyword evidence="6" id="KW-0472">Membrane</keyword>
<feature type="domain" description="Letm1 RBD" evidence="8">
    <location>
        <begin position="157"/>
        <end position="343"/>
    </location>
</feature>
<keyword evidence="5 7" id="KW-0496">Mitochondrion</keyword>
<sequence>MSVPIARRQLIRTCARATPLPTANYRNAAGTSAIAFSLRSRAFTQPYSPLVLQRSFTVSSYRLSNGSSSSPSTTEQIQAKPKGRIAQLYEKSKALIGFYKDGLKLLWANQKEAKALKRQVEEQGYTLNRAEFQLIHRSQKDMLKLIPFGLIFLILPESIPLWVIFVPSIIPSTCLQETQIAKQRKKLDDARQIMSKNVLVQSEKIPGLSVQDFLKPRSFEKFAKHYNYDFELSQIHKRNLSAYCKFMGLRGWGTKSMLEQRLTAHMDYLLKDDKLIAQEGIESLSLSELQQAVEERGMRSIDTDEEQLQRRLEYWIKMHLHEPSIAPGLLIFSRMFLLNANYQ</sequence>
<evidence type="ECO:0000256" key="2">
    <source>
        <dbReference type="ARBA" id="ARBA00022692"/>
    </source>
</evidence>
<keyword evidence="4" id="KW-1133">Transmembrane helix</keyword>
<protein>
    <recommendedName>
        <fullName evidence="8">Letm1 RBD domain-containing protein</fullName>
    </recommendedName>
</protein>
<evidence type="ECO:0000256" key="3">
    <source>
        <dbReference type="ARBA" id="ARBA00022792"/>
    </source>
</evidence>
<dbReference type="AlphaFoldDB" id="A0A077WWJ1"/>
<dbReference type="Pfam" id="PF07766">
    <property type="entry name" value="LETM1_RBD"/>
    <property type="match status" value="1"/>
</dbReference>
<dbReference type="InterPro" id="IPR033122">
    <property type="entry name" value="LETM1-like_RBD"/>
</dbReference>
<dbReference type="EMBL" id="LK023346">
    <property type="protein sequence ID" value="CDS11393.1"/>
    <property type="molecule type" value="Genomic_DNA"/>
</dbReference>
<evidence type="ECO:0000256" key="7">
    <source>
        <dbReference type="PROSITE-ProRule" id="PRU01094"/>
    </source>
</evidence>
<evidence type="ECO:0000256" key="1">
    <source>
        <dbReference type="ARBA" id="ARBA00004434"/>
    </source>
</evidence>
<accession>A0A077WWJ1</accession>
<gene>
    <name evidence="9" type="ORF">LRAMOSA03656</name>
</gene>
<dbReference type="PANTHER" id="PTHR14009:SF6">
    <property type="entry name" value="LETM1 RBD DOMAIN-CONTAINING PROTEIN"/>
    <property type="match status" value="1"/>
</dbReference>
<dbReference type="OrthoDB" id="73691at2759"/>
<keyword evidence="2" id="KW-0812">Transmembrane</keyword>
<dbReference type="GO" id="GO:0043022">
    <property type="term" value="F:ribosome binding"/>
    <property type="evidence" value="ECO:0007669"/>
    <property type="project" value="InterPro"/>
</dbReference>